<dbReference type="RefSeq" id="WP_255920859.1">
    <property type="nucleotide sequence ID" value="NZ_JANFNG010000010.1"/>
</dbReference>
<dbReference type="EMBL" id="JANFNG010000010">
    <property type="protein sequence ID" value="MCQ4081964.1"/>
    <property type="molecule type" value="Genomic_DNA"/>
</dbReference>
<protein>
    <submittedName>
        <fullName evidence="1">Uncharacterized protein</fullName>
    </submittedName>
</protein>
<proteinExistence type="predicted"/>
<gene>
    <name evidence="1" type="ORF">NGB36_15440</name>
</gene>
<reference evidence="1" key="1">
    <citation type="submission" date="2022-06" db="EMBL/GenBank/DDBJ databases">
        <title>Draft genome sequence of Streptomyces sp. RB6PN25 isolated from peat swamp forest in Thailand.</title>
        <authorList>
            <person name="Duangmal K."/>
            <person name="Klaysubun C."/>
        </authorList>
    </citation>
    <scope>NUCLEOTIDE SEQUENCE</scope>
    <source>
        <strain evidence="1">RB6PN25</strain>
    </source>
</reference>
<organism evidence="1 2">
    <name type="scientific">Streptomyces humicola</name>
    <dbReference type="NCBI Taxonomy" id="2953240"/>
    <lineage>
        <taxon>Bacteria</taxon>
        <taxon>Bacillati</taxon>
        <taxon>Actinomycetota</taxon>
        <taxon>Actinomycetes</taxon>
        <taxon>Kitasatosporales</taxon>
        <taxon>Streptomycetaceae</taxon>
        <taxon>Streptomyces</taxon>
    </lineage>
</organism>
<sequence>MTDSLALHPLQIPDCLHSVGPGWQPLLMRLHKQLKALASDYRVEDVKEKFGGLRVRVADRFDADGEFDGDWADASSPLIRAAEAMSQTICEFCGAQGQPRSRGDRDGGWIKTVCERCHPIRRPGAIPATFSPEEQCAIADHADELGLSVIQYIRQTAASKATQWQRERDGLHEIAERRGTTVEEMLQRGFLIDDTP</sequence>
<name>A0ABT1PWC0_9ACTN</name>
<comment type="caution">
    <text evidence="1">The sequence shown here is derived from an EMBL/GenBank/DDBJ whole genome shotgun (WGS) entry which is preliminary data.</text>
</comment>
<evidence type="ECO:0000313" key="1">
    <source>
        <dbReference type="EMBL" id="MCQ4081964.1"/>
    </source>
</evidence>
<evidence type="ECO:0000313" key="2">
    <source>
        <dbReference type="Proteomes" id="UP001057702"/>
    </source>
</evidence>
<accession>A0ABT1PWC0</accession>
<keyword evidence="2" id="KW-1185">Reference proteome</keyword>
<dbReference type="Proteomes" id="UP001057702">
    <property type="component" value="Unassembled WGS sequence"/>
</dbReference>